<keyword evidence="10 12" id="KW-0275">Fatty acid biosynthesis</keyword>
<evidence type="ECO:0000256" key="9">
    <source>
        <dbReference type="ARBA" id="ARBA00023136"/>
    </source>
</evidence>
<gene>
    <name evidence="14" type="ORF">BSAL_13055</name>
</gene>
<dbReference type="VEuPathDB" id="TriTrypDB:BSAL_13055"/>
<dbReference type="GO" id="GO:0034625">
    <property type="term" value="P:fatty acid elongation, monounsaturated fatty acid"/>
    <property type="evidence" value="ECO:0007669"/>
    <property type="project" value="TreeGrafter"/>
</dbReference>
<evidence type="ECO:0000256" key="10">
    <source>
        <dbReference type="ARBA" id="ARBA00023160"/>
    </source>
</evidence>
<keyword evidence="5 12" id="KW-0812">Transmembrane</keyword>
<name>A0A0S4JCZ3_BODSA</name>
<keyword evidence="8 12" id="KW-0443">Lipid metabolism</keyword>
<keyword evidence="3 12" id="KW-0444">Lipid biosynthesis</keyword>
<keyword evidence="15" id="KW-1185">Reference proteome</keyword>
<evidence type="ECO:0000256" key="3">
    <source>
        <dbReference type="ARBA" id="ARBA00022516"/>
    </source>
</evidence>
<feature type="transmembrane region" description="Helical" evidence="12">
    <location>
        <begin position="279"/>
        <end position="299"/>
    </location>
</feature>
<feature type="region of interest" description="Disordered" evidence="13">
    <location>
        <begin position="305"/>
        <end position="325"/>
    </location>
</feature>
<feature type="transmembrane region" description="Helical" evidence="12">
    <location>
        <begin position="74"/>
        <end position="92"/>
    </location>
</feature>
<evidence type="ECO:0000256" key="7">
    <source>
        <dbReference type="ARBA" id="ARBA00022989"/>
    </source>
</evidence>
<dbReference type="Proteomes" id="UP000051952">
    <property type="component" value="Unassembled WGS sequence"/>
</dbReference>
<dbReference type="PANTHER" id="PTHR11157:SF126">
    <property type="entry name" value="ELONGATION OF VERY LONG CHAIN FATTY ACIDS PROTEIN"/>
    <property type="match status" value="1"/>
</dbReference>
<dbReference type="GO" id="GO:0030148">
    <property type="term" value="P:sphingolipid biosynthetic process"/>
    <property type="evidence" value="ECO:0007669"/>
    <property type="project" value="TreeGrafter"/>
</dbReference>
<reference evidence="15" key="1">
    <citation type="submission" date="2015-09" db="EMBL/GenBank/DDBJ databases">
        <authorList>
            <consortium name="Pathogen Informatics"/>
        </authorList>
    </citation>
    <scope>NUCLEOTIDE SEQUENCE [LARGE SCALE GENOMIC DNA]</scope>
    <source>
        <strain evidence="15">Lake Konstanz</strain>
    </source>
</reference>
<keyword evidence="7 12" id="KW-1133">Transmembrane helix</keyword>
<dbReference type="GO" id="GO:0009922">
    <property type="term" value="F:fatty acid elongase activity"/>
    <property type="evidence" value="ECO:0007669"/>
    <property type="project" value="InterPro"/>
</dbReference>
<feature type="transmembrane region" description="Helical" evidence="12">
    <location>
        <begin position="154"/>
        <end position="174"/>
    </location>
</feature>
<evidence type="ECO:0000313" key="14">
    <source>
        <dbReference type="EMBL" id="CUG87994.1"/>
    </source>
</evidence>
<evidence type="ECO:0000256" key="1">
    <source>
        <dbReference type="ARBA" id="ARBA00004141"/>
    </source>
</evidence>
<organism evidence="14 15">
    <name type="scientific">Bodo saltans</name>
    <name type="common">Flagellated protozoan</name>
    <dbReference type="NCBI Taxonomy" id="75058"/>
    <lineage>
        <taxon>Eukaryota</taxon>
        <taxon>Discoba</taxon>
        <taxon>Euglenozoa</taxon>
        <taxon>Kinetoplastea</taxon>
        <taxon>Metakinetoplastina</taxon>
        <taxon>Eubodonida</taxon>
        <taxon>Bodonidae</taxon>
        <taxon>Bodo</taxon>
    </lineage>
</organism>
<evidence type="ECO:0000256" key="11">
    <source>
        <dbReference type="ARBA" id="ARBA00044291"/>
    </source>
</evidence>
<dbReference type="GO" id="GO:0005789">
    <property type="term" value="C:endoplasmic reticulum membrane"/>
    <property type="evidence" value="ECO:0007669"/>
    <property type="project" value="TreeGrafter"/>
</dbReference>
<proteinExistence type="inferred from homology"/>
<comment type="similarity">
    <text evidence="2 12">Belongs to the ELO family.</text>
</comment>
<dbReference type="GO" id="GO:0019367">
    <property type="term" value="P:fatty acid elongation, saturated fatty acid"/>
    <property type="evidence" value="ECO:0007669"/>
    <property type="project" value="TreeGrafter"/>
</dbReference>
<keyword evidence="9 12" id="KW-0472">Membrane</keyword>
<dbReference type="AlphaFoldDB" id="A0A0S4JCZ3"/>
<dbReference type="PANTHER" id="PTHR11157">
    <property type="entry name" value="FATTY ACID ACYL TRANSFERASE-RELATED"/>
    <property type="match status" value="1"/>
</dbReference>
<dbReference type="InterPro" id="IPR002076">
    <property type="entry name" value="ELO_fam"/>
</dbReference>
<keyword evidence="6 12" id="KW-0276">Fatty acid metabolism</keyword>
<dbReference type="Pfam" id="PF01151">
    <property type="entry name" value="ELO"/>
    <property type="match status" value="1"/>
</dbReference>
<evidence type="ECO:0000256" key="8">
    <source>
        <dbReference type="ARBA" id="ARBA00023098"/>
    </source>
</evidence>
<sequence length="325" mass="36446">MLSNIDFGAVARAIELPDAVLTTVSSTAYSIFGGGADAFDALLNQVAPGPFAYLNNYFAENQHPLAARLPLMKISYVLFALIVYAVALIVLYPVGKVLGKRKHRLLGLVHNCFLFLLSWYMCASIGLTAIAAGYTLWNNAAGVDGEHDWRMAKLIWLFYVSKLPEFVDTFLMMLKQNYRQISFLHLYHHSTIFVIWFIVTNKAPGGEAYWSAMANSGVHVVMYGYYFGTMLFESGPIRNFLNAFKFFITKGQMTQFALNCVQSAYDLNVPVKPNYPTELIHLLFWYMLTLLALFGNFLIKNKNSGKNPAGSPTSPLPQKASKKLR</sequence>
<evidence type="ECO:0000256" key="5">
    <source>
        <dbReference type="ARBA" id="ARBA00022692"/>
    </source>
</evidence>
<evidence type="ECO:0000256" key="2">
    <source>
        <dbReference type="ARBA" id="ARBA00007263"/>
    </source>
</evidence>
<dbReference type="GO" id="GO:0034626">
    <property type="term" value="P:fatty acid elongation, polyunsaturated fatty acid"/>
    <property type="evidence" value="ECO:0007669"/>
    <property type="project" value="TreeGrafter"/>
</dbReference>
<dbReference type="OrthoDB" id="10259681at2759"/>
<comment type="catalytic activity">
    <reaction evidence="12">
        <text>an acyl-CoA + malonyl-CoA + H(+) = a 3-oxoacyl-CoA + CO2 + CoA</text>
        <dbReference type="Rhea" id="RHEA:50252"/>
        <dbReference type="ChEBI" id="CHEBI:15378"/>
        <dbReference type="ChEBI" id="CHEBI:16526"/>
        <dbReference type="ChEBI" id="CHEBI:57287"/>
        <dbReference type="ChEBI" id="CHEBI:57384"/>
        <dbReference type="ChEBI" id="CHEBI:58342"/>
        <dbReference type="ChEBI" id="CHEBI:90726"/>
    </reaction>
    <physiologicalReaction direction="left-to-right" evidence="12">
        <dbReference type="Rhea" id="RHEA:50253"/>
    </physiologicalReaction>
</comment>
<evidence type="ECO:0000256" key="6">
    <source>
        <dbReference type="ARBA" id="ARBA00022832"/>
    </source>
</evidence>
<feature type="transmembrane region" description="Helical" evidence="12">
    <location>
        <begin position="113"/>
        <end position="134"/>
    </location>
</feature>
<dbReference type="OMA" id="KGQMWQF"/>
<dbReference type="EC" id="2.3.1.-" evidence="12"/>
<protein>
    <recommendedName>
        <fullName evidence="11 12">Elongation of fatty acids protein</fullName>
        <ecNumber evidence="12">2.3.1.-</ecNumber>
    </recommendedName>
</protein>
<accession>A0A0S4JCZ3</accession>
<dbReference type="EMBL" id="CYKH01001607">
    <property type="protein sequence ID" value="CUG87994.1"/>
    <property type="molecule type" value="Genomic_DNA"/>
</dbReference>
<feature type="transmembrane region" description="Helical" evidence="12">
    <location>
        <begin position="181"/>
        <end position="199"/>
    </location>
</feature>
<evidence type="ECO:0000256" key="4">
    <source>
        <dbReference type="ARBA" id="ARBA00022679"/>
    </source>
</evidence>
<evidence type="ECO:0000256" key="12">
    <source>
        <dbReference type="RuleBase" id="RU361115"/>
    </source>
</evidence>
<comment type="subcellular location">
    <subcellularLocation>
        <location evidence="1">Membrane</location>
        <topology evidence="1">Multi-pass membrane protein</topology>
    </subcellularLocation>
</comment>
<evidence type="ECO:0000256" key="13">
    <source>
        <dbReference type="SAM" id="MobiDB-lite"/>
    </source>
</evidence>
<dbReference type="GO" id="GO:0042761">
    <property type="term" value="P:very long-chain fatty acid biosynthetic process"/>
    <property type="evidence" value="ECO:0007669"/>
    <property type="project" value="TreeGrafter"/>
</dbReference>
<evidence type="ECO:0000313" key="15">
    <source>
        <dbReference type="Proteomes" id="UP000051952"/>
    </source>
</evidence>
<keyword evidence="4 12" id="KW-0808">Transferase</keyword>